<reference evidence="1 2" key="1">
    <citation type="submission" date="2019-02" db="EMBL/GenBank/DDBJ databases">
        <authorList>
            <person name="Lehtovirta-Morley E L."/>
        </authorList>
    </citation>
    <scope>NUCLEOTIDE SEQUENCE [LARGE SCALE GENOMIC DNA]</scope>
    <source>
        <strain evidence="1">NFRAN1</strain>
    </source>
</reference>
<organism evidence="1 2">
    <name type="scientific">Candidatus Nitrosocosmicus franklandianus</name>
    <dbReference type="NCBI Taxonomy" id="1798806"/>
    <lineage>
        <taxon>Archaea</taxon>
        <taxon>Nitrososphaerota</taxon>
        <taxon>Nitrososphaeria</taxon>
        <taxon>Nitrososphaerales</taxon>
        <taxon>Nitrososphaeraceae</taxon>
        <taxon>Candidatus Nitrosocosmicus</taxon>
    </lineage>
</organism>
<dbReference type="EC" id="2.1.1.144" evidence="1"/>
<sequence length="84" mass="10190">MFHRYEDFRLFMKTIVMKPYLSYLPPSNDNNHNRESSIDMFIEQIKNTDFLNHRKQPSIGYGMLNICAIKQQIIHFFFLIVLYL</sequence>
<name>A0A484I7W2_9ARCH</name>
<proteinExistence type="predicted"/>
<keyword evidence="2" id="KW-1185">Reference proteome</keyword>
<gene>
    <name evidence="1" type="ORF">NFRAN_0864</name>
</gene>
<evidence type="ECO:0000313" key="1">
    <source>
        <dbReference type="EMBL" id="VFJ13186.1"/>
    </source>
</evidence>
<dbReference type="GO" id="GO:0032259">
    <property type="term" value="P:methylation"/>
    <property type="evidence" value="ECO:0007669"/>
    <property type="project" value="UniProtKB-KW"/>
</dbReference>
<accession>A0A484I7W2</accession>
<evidence type="ECO:0000313" key="2">
    <source>
        <dbReference type="Proteomes" id="UP000294299"/>
    </source>
</evidence>
<keyword evidence="1" id="KW-0489">Methyltransferase</keyword>
<dbReference type="GO" id="GO:0030798">
    <property type="term" value="F:trans-aconitate 2-methyltransferase activity"/>
    <property type="evidence" value="ECO:0007669"/>
    <property type="project" value="UniProtKB-EC"/>
</dbReference>
<dbReference type="Proteomes" id="UP000294299">
    <property type="component" value="Chromosome NFRAN"/>
</dbReference>
<dbReference type="KEGG" id="nfn:NFRAN_0864"/>
<protein>
    <submittedName>
        <fullName evidence="1">Trans-aconitate 2-methyltransferase</fullName>
        <ecNumber evidence="1">2.1.1.144</ecNumber>
    </submittedName>
</protein>
<dbReference type="EMBL" id="LR216287">
    <property type="protein sequence ID" value="VFJ13186.1"/>
    <property type="molecule type" value="Genomic_DNA"/>
</dbReference>
<keyword evidence="1" id="KW-0808">Transferase</keyword>
<dbReference type="AlphaFoldDB" id="A0A484I7W2"/>